<evidence type="ECO:0000256" key="1">
    <source>
        <dbReference type="PROSITE-ProRule" id="PRU00221"/>
    </source>
</evidence>
<organism evidence="2 3">
    <name type="scientific">Aphanomyces euteiches</name>
    <dbReference type="NCBI Taxonomy" id="100861"/>
    <lineage>
        <taxon>Eukaryota</taxon>
        <taxon>Sar</taxon>
        <taxon>Stramenopiles</taxon>
        <taxon>Oomycota</taxon>
        <taxon>Saprolegniomycetes</taxon>
        <taxon>Saprolegniales</taxon>
        <taxon>Verrucalvaceae</taxon>
        <taxon>Aphanomyces</taxon>
    </lineage>
</organism>
<dbReference type="SUPFAM" id="SSF48371">
    <property type="entry name" value="ARM repeat"/>
    <property type="match status" value="1"/>
</dbReference>
<dbReference type="PANTHER" id="PTHR44099:SF4">
    <property type="entry name" value="RABCONNECTIN-3B, ISOFORM A"/>
    <property type="match status" value="1"/>
</dbReference>
<dbReference type="PROSITE" id="PS50082">
    <property type="entry name" value="WD_REPEATS_2"/>
    <property type="match status" value="1"/>
</dbReference>
<dbReference type="GO" id="GO:0005737">
    <property type="term" value="C:cytoplasm"/>
    <property type="evidence" value="ECO:0007669"/>
    <property type="project" value="TreeGrafter"/>
</dbReference>
<dbReference type="InterPro" id="IPR011047">
    <property type="entry name" value="Quinoprotein_ADH-like_sf"/>
</dbReference>
<dbReference type="SUPFAM" id="SSF50978">
    <property type="entry name" value="WD40 repeat-like"/>
    <property type="match status" value="1"/>
</dbReference>
<dbReference type="InterPro" id="IPR049916">
    <property type="entry name" value="WDR72-like"/>
</dbReference>
<name>A0A6G0X907_9STRA</name>
<dbReference type="Gene3D" id="2.130.10.10">
    <property type="entry name" value="YVTN repeat-like/Quinoprotein amine dehydrogenase"/>
    <property type="match status" value="3"/>
</dbReference>
<dbReference type="PANTHER" id="PTHR44099">
    <property type="entry name" value="RABCONNECTIN-3B, ISOFORM A"/>
    <property type="match status" value="1"/>
</dbReference>
<evidence type="ECO:0000313" key="2">
    <source>
        <dbReference type="EMBL" id="KAF0736489.1"/>
    </source>
</evidence>
<gene>
    <name evidence="2" type="ORF">Ae201684_007500</name>
</gene>
<keyword evidence="3" id="KW-1185">Reference proteome</keyword>
<dbReference type="SMART" id="SM00320">
    <property type="entry name" value="WD40"/>
    <property type="match status" value="5"/>
</dbReference>
<protein>
    <recommendedName>
        <fullName evidence="4">WD repeat-containing protein 7</fullName>
    </recommendedName>
</protein>
<dbReference type="EMBL" id="VJMJ01000089">
    <property type="protein sequence ID" value="KAF0736489.1"/>
    <property type="molecule type" value="Genomic_DNA"/>
</dbReference>
<comment type="caution">
    <text evidence="2">The sequence shown here is derived from an EMBL/GenBank/DDBJ whole genome shotgun (WGS) entry which is preliminary data.</text>
</comment>
<evidence type="ECO:0008006" key="4">
    <source>
        <dbReference type="Google" id="ProtNLM"/>
    </source>
</evidence>
<dbReference type="AlphaFoldDB" id="A0A6G0X907"/>
<keyword evidence="1" id="KW-0853">WD repeat</keyword>
<dbReference type="InterPro" id="IPR001680">
    <property type="entry name" value="WD40_rpt"/>
</dbReference>
<dbReference type="Proteomes" id="UP000481153">
    <property type="component" value="Unassembled WGS sequence"/>
</dbReference>
<proteinExistence type="predicted"/>
<feature type="repeat" description="WD" evidence="1">
    <location>
        <begin position="1135"/>
        <end position="1170"/>
    </location>
</feature>
<dbReference type="InterPro" id="IPR015943">
    <property type="entry name" value="WD40/YVTN_repeat-like_dom_sf"/>
</dbReference>
<dbReference type="InterPro" id="IPR016024">
    <property type="entry name" value="ARM-type_fold"/>
</dbReference>
<reference evidence="2 3" key="1">
    <citation type="submission" date="2019-07" db="EMBL/GenBank/DDBJ databases">
        <title>Genomics analysis of Aphanomyces spp. identifies a new class of oomycete effector associated with host adaptation.</title>
        <authorList>
            <person name="Gaulin E."/>
        </authorList>
    </citation>
    <scope>NUCLEOTIDE SEQUENCE [LARGE SCALE GENOMIC DNA]</scope>
    <source>
        <strain evidence="2 3">ATCC 201684</strain>
    </source>
</reference>
<dbReference type="VEuPathDB" id="FungiDB:AeMF1_010877"/>
<dbReference type="SUPFAM" id="SSF50998">
    <property type="entry name" value="Quinoprotein alcohol dehydrogenase-like"/>
    <property type="match status" value="1"/>
</dbReference>
<accession>A0A6G0X907</accession>
<sequence length="1237" mass="137170">MDVPVVVWSNCSMKNKQLKFTCSCAVVSHDSTSFIMVSGTENGVLLLFRAPSQAEKWQLDCLLVRHSSPIAGLAMGVNEWGDYVCISVDVDGALGIWHLQDGRCIDWKQTIATELAPILGIQLFCNQRYALVYGEQGRMLMVDIWNCSVLACAGTGLEQGRRDVGVGECVYNKLNKQIDHQIDSKVIVLGMEGLCKIFNWSQPIPVSSDNSPVSTSTNSFMWHEDSTWIISWAQDTDDLSCIHTRINPQTNFVHYSHFPIHVFLSPNASLVLLLWRTKWAVFHRMWLDAGTTDSTLHPTFCPSSPDFVDWAGGCFVDNDTILLWTVDHKVYSFPALVSDKLSSTGQVFVFQPQDNTEVPQSIAFTLAGVEIPSTPFLSLPRCGCSSTPLVVDTPGHITAMNTVENGLVLSFVGRCGCSLLWHPKMTTAPNSLVPLDGETENNDKAFLTASHVVFDQGKNVLAPLLIHGFSNGRVELHVQNTVSTLETKDTQSCVTCISHLSVTRAVKPAAALYESYADSPTQGMGFQSAKLTKISHLLHKLQHHSLTPKSHQAPTTPTFESPRKEEQLNLCLVFTGNRRGDFVVSQLASNDPSTWRVIHKFARHTQSITAIYVSPTPSTLGTIVASVGADRKVSLFAVRIDDGELHVEFLMDCMGHADRVLLVEWAFQTNHIFIECADGMMYIWSLTTRILERIVPKVMVHYASSPSRSSSPLPNVHVFPCSVQSLSTALAANNDCTLLSYLHTWDDDPHLDDLITEALGLVKPQLAYCVAMTGAQEAMTLPLRPSNGQHGAKWQYSSHLSAQLALALVALCTSLMETSSQEDQIVWSQLITQIAVVLPERLPHYREPSLEALADFGFHPWETCQTASRLLLNGVIKRLPDNLRSTKAAAYMAKFQVELQQLDKQPGGWSALPMDQVVAHLGSHLVVLSILGTCFPGEISPTCARQVCDVLVACLVGPSHVAVVAAELLAKGLLLFRPHLTDVGQLILQLIPLTLDEDPSKQRLKQAAMRLLVEVGTCEASFVLSILQQEMNVSDRSIAYREGVLVYLMTWVNTQYQLMVRHLPAVIDAILTCLDPTKPDRRKKCLAMSTKCLHDLVKRFPMVDFHKTTQRLAVGTMDGVILLYDLRMATKWRVLEGHTTSVGAVSFRKDGGMLISYGAREAMVRWWNISGSGLFTLLKVQQSCVRHLQLASIQSRPADFRKVIQTCRFRVPNEDTNDNTVWLTREDESVLPLNFHI</sequence>
<dbReference type="InterPro" id="IPR036322">
    <property type="entry name" value="WD40_repeat_dom_sf"/>
</dbReference>
<evidence type="ECO:0000313" key="3">
    <source>
        <dbReference type="Proteomes" id="UP000481153"/>
    </source>
</evidence>